<proteinExistence type="predicted"/>
<evidence type="ECO:0000313" key="2">
    <source>
        <dbReference type="Proteomes" id="UP000184512"/>
    </source>
</evidence>
<organism evidence="1 2">
    <name type="scientific">Tessaracoccus bendigoensis DSM 12906</name>
    <dbReference type="NCBI Taxonomy" id="1123357"/>
    <lineage>
        <taxon>Bacteria</taxon>
        <taxon>Bacillati</taxon>
        <taxon>Actinomycetota</taxon>
        <taxon>Actinomycetes</taxon>
        <taxon>Propionibacteriales</taxon>
        <taxon>Propionibacteriaceae</taxon>
        <taxon>Tessaracoccus</taxon>
    </lineage>
</organism>
<gene>
    <name evidence="1" type="ORF">SAMN02745244_00430</name>
</gene>
<accession>A0A1M6BHE1</accession>
<keyword evidence="2" id="KW-1185">Reference proteome</keyword>
<dbReference type="EMBL" id="FQZG01000007">
    <property type="protein sequence ID" value="SHI48142.1"/>
    <property type="molecule type" value="Genomic_DNA"/>
</dbReference>
<sequence length="48" mass="4715">MVAVAAAVSASPTPGKIGQWSFLPCLGSSIGHCLVLTGCSPWGKSAIG</sequence>
<name>A0A1M6BHE1_9ACTN</name>
<reference evidence="1 2" key="1">
    <citation type="submission" date="2016-11" db="EMBL/GenBank/DDBJ databases">
        <authorList>
            <person name="Jaros S."/>
            <person name="Januszkiewicz K."/>
            <person name="Wedrychowicz H."/>
        </authorList>
    </citation>
    <scope>NUCLEOTIDE SEQUENCE [LARGE SCALE GENOMIC DNA]</scope>
    <source>
        <strain evidence="1 2">DSM 12906</strain>
    </source>
</reference>
<evidence type="ECO:0000313" key="1">
    <source>
        <dbReference type="EMBL" id="SHI48142.1"/>
    </source>
</evidence>
<dbReference type="AlphaFoldDB" id="A0A1M6BHE1"/>
<dbReference type="STRING" id="1123357.SAMN02745244_00430"/>
<protein>
    <submittedName>
        <fullName evidence="1">Uncharacterized protein</fullName>
    </submittedName>
</protein>
<dbReference type="Proteomes" id="UP000184512">
    <property type="component" value="Unassembled WGS sequence"/>
</dbReference>
<feature type="non-terminal residue" evidence="1">
    <location>
        <position position="48"/>
    </location>
</feature>